<comment type="caution">
    <text evidence="2">The sequence shown here is derived from an EMBL/GenBank/DDBJ whole genome shotgun (WGS) entry which is preliminary data.</text>
</comment>
<sequence length="145" mass="15816">MLRGVSTVCFYACDLEAAKGWYTEVLGVAPYFDTPDYMEFRIGDYLHELGFVHSKHAGGELARTPAPDTVGPAGALVLWQVDDVPSALERLIALGAKPHDEPRDRGEGFITASVIDPWGNILGLMYNPHYLDILATTGRASSPPR</sequence>
<reference evidence="3" key="1">
    <citation type="journal article" date="2019" name="Int. J. Syst. Evol. Microbiol.">
        <title>The Global Catalogue of Microorganisms (GCM) 10K type strain sequencing project: providing services to taxonomists for standard genome sequencing and annotation.</title>
        <authorList>
            <consortium name="The Broad Institute Genomics Platform"/>
            <consortium name="The Broad Institute Genome Sequencing Center for Infectious Disease"/>
            <person name="Wu L."/>
            <person name="Ma J."/>
        </authorList>
    </citation>
    <scope>NUCLEOTIDE SEQUENCE [LARGE SCALE GENOMIC DNA]</scope>
    <source>
        <strain evidence="3">TBRC 1276</strain>
    </source>
</reference>
<dbReference type="PROSITE" id="PS51819">
    <property type="entry name" value="VOC"/>
    <property type="match status" value="1"/>
</dbReference>
<evidence type="ECO:0000259" key="1">
    <source>
        <dbReference type="PROSITE" id="PS51819"/>
    </source>
</evidence>
<dbReference type="Pfam" id="PF00903">
    <property type="entry name" value="Glyoxalase"/>
    <property type="match status" value="1"/>
</dbReference>
<evidence type="ECO:0000313" key="3">
    <source>
        <dbReference type="Proteomes" id="UP001595851"/>
    </source>
</evidence>
<dbReference type="Gene3D" id="3.10.180.10">
    <property type="entry name" value="2,3-Dihydroxybiphenyl 1,2-Dioxygenase, domain 1"/>
    <property type="match status" value="1"/>
</dbReference>
<proteinExistence type="predicted"/>
<evidence type="ECO:0000313" key="2">
    <source>
        <dbReference type="EMBL" id="MFC4015024.1"/>
    </source>
</evidence>
<gene>
    <name evidence="2" type="ORF">ACFOY2_47965</name>
</gene>
<organism evidence="2 3">
    <name type="scientific">Nonomuraea purpurea</name>
    <dbReference type="NCBI Taxonomy" id="1849276"/>
    <lineage>
        <taxon>Bacteria</taxon>
        <taxon>Bacillati</taxon>
        <taxon>Actinomycetota</taxon>
        <taxon>Actinomycetes</taxon>
        <taxon>Streptosporangiales</taxon>
        <taxon>Streptosporangiaceae</taxon>
        <taxon>Nonomuraea</taxon>
    </lineage>
</organism>
<protein>
    <submittedName>
        <fullName evidence="2">VOC family protein</fullName>
    </submittedName>
</protein>
<accession>A0ABV8GPV7</accession>
<feature type="domain" description="VOC" evidence="1">
    <location>
        <begin position="4"/>
        <end position="127"/>
    </location>
</feature>
<keyword evidence="3" id="KW-1185">Reference proteome</keyword>
<dbReference type="RefSeq" id="WP_379534843.1">
    <property type="nucleotide sequence ID" value="NZ_JBHSBI010000039.1"/>
</dbReference>
<dbReference type="SUPFAM" id="SSF54593">
    <property type="entry name" value="Glyoxalase/Bleomycin resistance protein/Dihydroxybiphenyl dioxygenase"/>
    <property type="match status" value="1"/>
</dbReference>
<dbReference type="Proteomes" id="UP001595851">
    <property type="component" value="Unassembled WGS sequence"/>
</dbReference>
<dbReference type="EMBL" id="JBHSBI010000039">
    <property type="protein sequence ID" value="MFC4015024.1"/>
    <property type="molecule type" value="Genomic_DNA"/>
</dbReference>
<name>A0ABV8GPV7_9ACTN</name>
<dbReference type="InterPro" id="IPR029068">
    <property type="entry name" value="Glyas_Bleomycin-R_OHBP_Dase"/>
</dbReference>
<dbReference type="InterPro" id="IPR037523">
    <property type="entry name" value="VOC_core"/>
</dbReference>
<dbReference type="InterPro" id="IPR004360">
    <property type="entry name" value="Glyas_Fos-R_dOase_dom"/>
</dbReference>